<dbReference type="InterPro" id="IPR000477">
    <property type="entry name" value="RT_dom"/>
</dbReference>
<evidence type="ECO:0000256" key="1">
    <source>
        <dbReference type="SAM" id="MobiDB-lite"/>
    </source>
</evidence>
<name>A0A438FT87_VITVI</name>
<feature type="region of interest" description="Disordered" evidence="1">
    <location>
        <begin position="371"/>
        <end position="391"/>
    </location>
</feature>
<dbReference type="AlphaFoldDB" id="A0A438FT87"/>
<dbReference type="Gene3D" id="3.60.10.10">
    <property type="entry name" value="Endonuclease/exonuclease/phosphatase"/>
    <property type="match status" value="1"/>
</dbReference>
<proteinExistence type="predicted"/>
<dbReference type="PROSITE" id="PS50878">
    <property type="entry name" value="RT_POL"/>
    <property type="match status" value="1"/>
</dbReference>
<comment type="caution">
    <text evidence="3">The sequence shown here is derived from an EMBL/GenBank/DDBJ whole genome shotgun (WGS) entry which is preliminary data.</text>
</comment>
<feature type="domain" description="Reverse transcriptase" evidence="2">
    <location>
        <begin position="1012"/>
        <end position="1121"/>
    </location>
</feature>
<dbReference type="EMBL" id="QGNW01000747">
    <property type="protein sequence ID" value="RVW63172.1"/>
    <property type="molecule type" value="Genomic_DNA"/>
</dbReference>
<protein>
    <submittedName>
        <fullName evidence="3">Transposon TX1 uncharacterized 149 kDa protein</fullName>
    </submittedName>
</protein>
<dbReference type="CDD" id="cd01650">
    <property type="entry name" value="RT_nLTR_like"/>
    <property type="match status" value="1"/>
</dbReference>
<dbReference type="InterPro" id="IPR025558">
    <property type="entry name" value="DUF4283"/>
</dbReference>
<evidence type="ECO:0000313" key="3">
    <source>
        <dbReference type="EMBL" id="RVW63172.1"/>
    </source>
</evidence>
<dbReference type="Pfam" id="PF14111">
    <property type="entry name" value="DUF4283"/>
    <property type="match status" value="1"/>
</dbReference>
<dbReference type="PANTHER" id="PTHR34427:SF5">
    <property type="entry name" value="DUF4283 DOMAIN-CONTAINING PROTEIN"/>
    <property type="match status" value="1"/>
</dbReference>
<gene>
    <name evidence="3" type="primary">YTX2_265</name>
    <name evidence="3" type="ORF">CK203_055639</name>
</gene>
<dbReference type="Proteomes" id="UP000288805">
    <property type="component" value="Unassembled WGS sequence"/>
</dbReference>
<sequence length="1121" mass="125290">MLGLGGLAEAYFYMGKNQNLFQFWGGRSCFVVESKSFEILVEELGGKLKGCIWERCKGISSWIRFGEASLRCLLDGVETCCRESNNRGWAIGWEKGNRNLIFLEGKGQSLGWNLLAVRLRDLGVAPLGVFLAPKGPEDLTREKGGSKVQWREKGVELSYADAVKISPRRVGQSVWLEVGEREVRERIDQLRQCLVGWWGLNSAPVPELEYVRRWASQHWALKGNLRVTLLGRGFLLFEFESSREAERVLARGVRNIKENVIVLNRWNPEVGCLYKDSSAKEVWVKVVGLPFHLWSTKIFKRIGDGCGGFVAIDDNSLSSSEMQWARILVKCVEREFPNSVQIVVGSGCYSLQLWWKLPPWFTQVVSAGSLNEEGGSRGGEEDGGSQREKVEQWRVQQGRLDMSSTGGVPPSPPVVISDAGTAVEGRVGLADGRVKGDKQSACNTLDGSVFGPNSRPNGSVIGRRGEGHGLEGLVAVAGEALTGEGPLASRPRAISTSLEVEAIGVADPLDLGEVPSASRPRAQAISLARGAAGDVDPFVGMSRAPKPLEVSEVVRGEMTDEALRVEASRYVDISSFSVGGWVLSSSSLSSGFARAGAKRQPCLETKIQDMSREIVHSLGVGRFLGWGAMSARGVAGGVVVFWDKRVLELVGMETGLFSISCRFKNCEDGFLWTFTGVFPSERSREGRITGSMRRFSEVIEELALRDLPLHGGPFTWIGGLNGLSRSRLDRFLISEEWENHFSGVFQCSLPRPVSDHFPILLDGGGVRRGPTPFRFENMWLKEDEFKDLLKGWWQGFNYSGSYSFILTEKLKALKIKLKEWNSEVFSKVGVNKRLTLDKVSYWDNQERLRVLNDWELEARKEAKEDFKKWVLMEEISWRQKSRQIWLKEGDKNTRFFHKMANSNRRKNCLKKIKVNGTWLSEEQDIQRGVVRAFQSLLSDPGGWRPSVYNLEFDSIGAEEAARLELMFTVEEVFLALSELNGDKALGPNGFTLAFWHFCWDFVKDEIMAFFKDFFERGKFVRSLNTTFLVLIPKKGGAEDLTDFKPISLVGSLYKLLAKVLANRLKKVVGKVVSTTQNAFVEGRQILDAALIANEVIDSLLKRKESGVLCKLDLEKAYDRIN</sequence>
<dbReference type="Pfam" id="PF00078">
    <property type="entry name" value="RVT_1"/>
    <property type="match status" value="1"/>
</dbReference>
<dbReference type="InterPro" id="IPR036691">
    <property type="entry name" value="Endo/exonu/phosph_ase_sf"/>
</dbReference>
<dbReference type="SUPFAM" id="SSF56219">
    <property type="entry name" value="DNase I-like"/>
    <property type="match status" value="1"/>
</dbReference>
<reference evidence="3 4" key="1">
    <citation type="journal article" date="2018" name="PLoS Genet.">
        <title>Population sequencing reveals clonal diversity and ancestral inbreeding in the grapevine cultivar Chardonnay.</title>
        <authorList>
            <person name="Roach M.J."/>
            <person name="Johnson D.L."/>
            <person name="Bohlmann J."/>
            <person name="van Vuuren H.J."/>
            <person name="Jones S.J."/>
            <person name="Pretorius I.S."/>
            <person name="Schmidt S.A."/>
            <person name="Borneman A.R."/>
        </authorList>
    </citation>
    <scope>NUCLEOTIDE SEQUENCE [LARGE SCALE GENOMIC DNA]</scope>
    <source>
        <strain evidence="4">cv. Chardonnay</strain>
        <tissue evidence="3">Leaf</tissue>
    </source>
</reference>
<feature type="compositionally biased region" description="Basic and acidic residues" evidence="1">
    <location>
        <begin position="374"/>
        <end position="391"/>
    </location>
</feature>
<dbReference type="PANTHER" id="PTHR34427">
    <property type="entry name" value="DUF4283 DOMAIN PROTEIN"/>
    <property type="match status" value="1"/>
</dbReference>
<accession>A0A438FT87</accession>
<organism evidence="3 4">
    <name type="scientific">Vitis vinifera</name>
    <name type="common">Grape</name>
    <dbReference type="NCBI Taxonomy" id="29760"/>
    <lineage>
        <taxon>Eukaryota</taxon>
        <taxon>Viridiplantae</taxon>
        <taxon>Streptophyta</taxon>
        <taxon>Embryophyta</taxon>
        <taxon>Tracheophyta</taxon>
        <taxon>Spermatophyta</taxon>
        <taxon>Magnoliopsida</taxon>
        <taxon>eudicotyledons</taxon>
        <taxon>Gunneridae</taxon>
        <taxon>Pentapetalae</taxon>
        <taxon>rosids</taxon>
        <taxon>Vitales</taxon>
        <taxon>Vitaceae</taxon>
        <taxon>Viteae</taxon>
        <taxon>Vitis</taxon>
    </lineage>
</organism>
<evidence type="ECO:0000259" key="2">
    <source>
        <dbReference type="PROSITE" id="PS50878"/>
    </source>
</evidence>
<evidence type="ECO:0000313" key="4">
    <source>
        <dbReference type="Proteomes" id="UP000288805"/>
    </source>
</evidence>